<evidence type="ECO:0000313" key="7">
    <source>
        <dbReference type="Proteomes" id="UP001385892"/>
    </source>
</evidence>
<dbReference type="Gene3D" id="1.10.10.10">
    <property type="entry name" value="Winged helix-like DNA-binding domain superfamily/Winged helix DNA-binding domain"/>
    <property type="match status" value="1"/>
</dbReference>
<dbReference type="Gene3D" id="3.40.190.290">
    <property type="match status" value="1"/>
</dbReference>
<proteinExistence type="inferred from homology"/>
<sequence>MDRLKAMQTFVQIADQGSLTGAARALDSSLPAVVRSLAGLEAHLGVRLFHRTTRRNALTEEGRHYLQSAREVLAAADAADNAMAREAGEPVGRLTVTAPVMFGHMYVSPAVTRFLQRYEKMRCSVLLQDRKVDLLEEGIDVGIRISELEDSSLVAQALGTIRRVVVASPAFLKQHGVPAHPDALRNVDCVHIHPANIGPWTFRVAGKSLAVQTAGRIEFNHIAPAIEACAAGMGFGSFFSYQVLPHVAQGRLRIVLEDFEPPPRPVSLIYPHARLMPARTRAFVEWMKQEFSGFAL</sequence>
<evidence type="ECO:0000313" key="6">
    <source>
        <dbReference type="EMBL" id="MEJ8847022.1"/>
    </source>
</evidence>
<accession>A0ABU8WHN5</accession>
<dbReference type="InterPro" id="IPR036390">
    <property type="entry name" value="WH_DNA-bd_sf"/>
</dbReference>
<reference evidence="6 7" key="1">
    <citation type="submission" date="2024-03" db="EMBL/GenBank/DDBJ databases">
        <title>Novel species of the genus Variovorax.</title>
        <authorList>
            <person name="Liu Q."/>
            <person name="Xin Y.-H."/>
        </authorList>
    </citation>
    <scope>NUCLEOTIDE SEQUENCE [LARGE SCALE GENOMIC DNA]</scope>
    <source>
        <strain evidence="6 7">KACC 18900</strain>
    </source>
</reference>
<dbReference type="InterPro" id="IPR000847">
    <property type="entry name" value="LysR_HTH_N"/>
</dbReference>
<organism evidence="6 7">
    <name type="scientific">Variovorax rhizosphaerae</name>
    <dbReference type="NCBI Taxonomy" id="1836200"/>
    <lineage>
        <taxon>Bacteria</taxon>
        <taxon>Pseudomonadati</taxon>
        <taxon>Pseudomonadota</taxon>
        <taxon>Betaproteobacteria</taxon>
        <taxon>Burkholderiales</taxon>
        <taxon>Comamonadaceae</taxon>
        <taxon>Variovorax</taxon>
    </lineage>
</organism>
<protein>
    <submittedName>
        <fullName evidence="6">LysR family transcriptional regulator</fullName>
    </submittedName>
</protein>
<evidence type="ECO:0000256" key="4">
    <source>
        <dbReference type="ARBA" id="ARBA00023163"/>
    </source>
</evidence>
<dbReference type="RefSeq" id="WP_340342170.1">
    <property type="nucleotide sequence ID" value="NZ_JBBKZT010000004.1"/>
</dbReference>
<evidence type="ECO:0000256" key="3">
    <source>
        <dbReference type="ARBA" id="ARBA00023125"/>
    </source>
</evidence>
<comment type="caution">
    <text evidence="6">The sequence shown here is derived from an EMBL/GenBank/DDBJ whole genome shotgun (WGS) entry which is preliminary data.</text>
</comment>
<keyword evidence="2" id="KW-0805">Transcription regulation</keyword>
<dbReference type="PROSITE" id="PS50931">
    <property type="entry name" value="HTH_LYSR"/>
    <property type="match status" value="1"/>
</dbReference>
<dbReference type="EMBL" id="JBBKZT010000004">
    <property type="protein sequence ID" value="MEJ8847022.1"/>
    <property type="molecule type" value="Genomic_DNA"/>
</dbReference>
<dbReference type="Pfam" id="PF03466">
    <property type="entry name" value="LysR_substrate"/>
    <property type="match status" value="1"/>
</dbReference>
<dbReference type="PANTHER" id="PTHR30537:SF5">
    <property type="entry name" value="HTH-TYPE TRANSCRIPTIONAL ACTIVATOR TTDR-RELATED"/>
    <property type="match status" value="1"/>
</dbReference>
<dbReference type="InterPro" id="IPR005119">
    <property type="entry name" value="LysR_subst-bd"/>
</dbReference>
<dbReference type="CDD" id="cd08471">
    <property type="entry name" value="PBP2_CrgA_like_2"/>
    <property type="match status" value="1"/>
</dbReference>
<dbReference type="InterPro" id="IPR058163">
    <property type="entry name" value="LysR-type_TF_proteobact-type"/>
</dbReference>
<comment type="similarity">
    <text evidence="1">Belongs to the LysR transcriptional regulatory family.</text>
</comment>
<evidence type="ECO:0000256" key="2">
    <source>
        <dbReference type="ARBA" id="ARBA00023015"/>
    </source>
</evidence>
<gene>
    <name evidence="6" type="ORF">WKW82_10195</name>
</gene>
<keyword evidence="3" id="KW-0238">DNA-binding</keyword>
<feature type="domain" description="HTH lysR-type" evidence="5">
    <location>
        <begin position="1"/>
        <end position="59"/>
    </location>
</feature>
<evidence type="ECO:0000259" key="5">
    <source>
        <dbReference type="PROSITE" id="PS50931"/>
    </source>
</evidence>
<keyword evidence="7" id="KW-1185">Reference proteome</keyword>
<dbReference type="InterPro" id="IPR036388">
    <property type="entry name" value="WH-like_DNA-bd_sf"/>
</dbReference>
<dbReference type="Pfam" id="PF00126">
    <property type="entry name" value="HTH_1"/>
    <property type="match status" value="1"/>
</dbReference>
<keyword evidence="4" id="KW-0804">Transcription</keyword>
<dbReference type="PANTHER" id="PTHR30537">
    <property type="entry name" value="HTH-TYPE TRANSCRIPTIONAL REGULATOR"/>
    <property type="match status" value="1"/>
</dbReference>
<name>A0ABU8WHN5_9BURK</name>
<dbReference type="Proteomes" id="UP001385892">
    <property type="component" value="Unassembled WGS sequence"/>
</dbReference>
<evidence type="ECO:0000256" key="1">
    <source>
        <dbReference type="ARBA" id="ARBA00009437"/>
    </source>
</evidence>
<dbReference type="SUPFAM" id="SSF46785">
    <property type="entry name" value="Winged helix' DNA-binding domain"/>
    <property type="match status" value="1"/>
</dbReference>
<dbReference type="SUPFAM" id="SSF53850">
    <property type="entry name" value="Periplasmic binding protein-like II"/>
    <property type="match status" value="1"/>
</dbReference>